<dbReference type="InterPro" id="IPR034039">
    <property type="entry name" value="ZnMP_hatching_enz"/>
</dbReference>
<dbReference type="GO" id="GO:0004222">
    <property type="term" value="F:metalloendopeptidase activity"/>
    <property type="evidence" value="ECO:0007669"/>
    <property type="project" value="UniProtKB-UniRule"/>
</dbReference>
<reference evidence="12" key="1">
    <citation type="journal article" date="2023" name="Science">
        <title>Genome structures resolve the early diversification of teleost fishes.</title>
        <authorList>
            <person name="Parey E."/>
            <person name="Louis A."/>
            <person name="Montfort J."/>
            <person name="Bouchez O."/>
            <person name="Roques C."/>
            <person name="Iampietro C."/>
            <person name="Lluch J."/>
            <person name="Castinel A."/>
            <person name="Donnadieu C."/>
            <person name="Desvignes T."/>
            <person name="Floi Bucao C."/>
            <person name="Jouanno E."/>
            <person name="Wen M."/>
            <person name="Mejri S."/>
            <person name="Dirks R."/>
            <person name="Jansen H."/>
            <person name="Henkel C."/>
            <person name="Chen W.J."/>
            <person name="Zahm M."/>
            <person name="Cabau C."/>
            <person name="Klopp C."/>
            <person name="Thompson A.W."/>
            <person name="Robinson-Rechavi M."/>
            <person name="Braasch I."/>
            <person name="Lecointre G."/>
            <person name="Bobe J."/>
            <person name="Postlethwait J.H."/>
            <person name="Berthelot C."/>
            <person name="Roest Crollius H."/>
            <person name="Guiguen Y."/>
        </authorList>
    </citation>
    <scope>NUCLEOTIDE SEQUENCE</scope>
    <source>
        <strain evidence="12">WJC10195</strain>
    </source>
</reference>
<gene>
    <name evidence="12" type="ORF">SKAU_G00277850</name>
</gene>
<dbReference type="EC" id="3.4.24.-" evidence="10"/>
<feature type="binding site" evidence="9">
    <location>
        <position position="166"/>
    </location>
    <ligand>
        <name>Zn(2+)</name>
        <dbReference type="ChEBI" id="CHEBI:29105"/>
        <note>catalytic</note>
    </ligand>
</feature>
<keyword evidence="1 9" id="KW-0645">Protease</keyword>
<dbReference type="AlphaFoldDB" id="A0A9Q1EWE3"/>
<comment type="caution">
    <text evidence="12">The sequence shown here is derived from an EMBL/GenBank/DDBJ whole genome shotgun (WGS) entry which is preliminary data.</text>
</comment>
<dbReference type="PROSITE" id="PS51864">
    <property type="entry name" value="ASTACIN"/>
    <property type="match status" value="1"/>
</dbReference>
<keyword evidence="2 9" id="KW-0479">Metal-binding</keyword>
<evidence type="ECO:0000256" key="2">
    <source>
        <dbReference type="ARBA" id="ARBA00022723"/>
    </source>
</evidence>
<keyword evidence="13" id="KW-1185">Reference proteome</keyword>
<dbReference type="Pfam" id="PF01400">
    <property type="entry name" value="Astacin"/>
    <property type="match status" value="1"/>
</dbReference>
<feature type="chain" id="PRO_5040544545" description="Metalloendopeptidase" evidence="10">
    <location>
        <begin position="20"/>
        <end position="311"/>
    </location>
</feature>
<sequence length="311" mass="35807">MDHRLVSTILALLLSLSQAHELVDLGSEDEIQIEDPDDLDITTRILQSNNGSSEMLMEGDLVISNTRNAMNCWNKQCLWRKSSNGLVEVPYTVSHTFSYYAKKRIENAMKTFKTETCIRFVPRSSQIDFISIENRDGCYSFLGRTGGKQIVSLARYGCVYHGIIQHELKHALGFYHEHTRSDRDQYVKINWENVAPNTIYNFQTQDTNNLNTPYDYTSIMHYGRTAFSTNGMDTITPIPNPNQSIGQRANLSRGDILRIKKLYSCWRELLNDYRCRTAGAEDKVIDQDIIAKRSAEKIKPHYNERNLYVTV</sequence>
<feature type="binding site" evidence="9">
    <location>
        <position position="176"/>
    </location>
    <ligand>
        <name>Zn(2+)</name>
        <dbReference type="ChEBI" id="CHEBI:29105"/>
        <note>catalytic</note>
    </ligand>
</feature>
<evidence type="ECO:0000313" key="12">
    <source>
        <dbReference type="EMBL" id="KAJ8346384.1"/>
    </source>
</evidence>
<dbReference type="InterPro" id="IPR001506">
    <property type="entry name" value="Peptidase_M12A"/>
</dbReference>
<keyword evidence="3 10" id="KW-0732">Signal</keyword>
<dbReference type="EMBL" id="JAINUF010000011">
    <property type="protein sequence ID" value="KAJ8346384.1"/>
    <property type="molecule type" value="Genomic_DNA"/>
</dbReference>
<keyword evidence="8" id="KW-1015">Disulfide bond</keyword>
<dbReference type="PRINTS" id="PR00480">
    <property type="entry name" value="ASTACIN"/>
</dbReference>
<keyword evidence="4 9" id="KW-0378">Hydrolase</keyword>
<evidence type="ECO:0000256" key="7">
    <source>
        <dbReference type="ARBA" id="ARBA00023145"/>
    </source>
</evidence>
<dbReference type="GO" id="GO:0008270">
    <property type="term" value="F:zinc ion binding"/>
    <property type="evidence" value="ECO:0007669"/>
    <property type="project" value="UniProtKB-UniRule"/>
</dbReference>
<evidence type="ECO:0000256" key="3">
    <source>
        <dbReference type="ARBA" id="ARBA00022729"/>
    </source>
</evidence>
<evidence type="ECO:0000259" key="11">
    <source>
        <dbReference type="PROSITE" id="PS51864"/>
    </source>
</evidence>
<evidence type="ECO:0000256" key="5">
    <source>
        <dbReference type="ARBA" id="ARBA00022833"/>
    </source>
</evidence>
<protein>
    <recommendedName>
        <fullName evidence="10">Metalloendopeptidase</fullName>
        <ecNumber evidence="10">3.4.24.-</ecNumber>
    </recommendedName>
</protein>
<feature type="active site" evidence="9">
    <location>
        <position position="167"/>
    </location>
</feature>
<dbReference type="Proteomes" id="UP001152622">
    <property type="component" value="Chromosome 11"/>
</dbReference>
<evidence type="ECO:0000256" key="1">
    <source>
        <dbReference type="ARBA" id="ARBA00022670"/>
    </source>
</evidence>
<dbReference type="GO" id="GO:0006508">
    <property type="term" value="P:proteolysis"/>
    <property type="evidence" value="ECO:0007669"/>
    <property type="project" value="UniProtKB-KW"/>
</dbReference>
<dbReference type="InterPro" id="IPR006026">
    <property type="entry name" value="Peptidase_Metallo"/>
</dbReference>
<feature type="signal peptide" evidence="10">
    <location>
        <begin position="1"/>
        <end position="19"/>
    </location>
</feature>
<dbReference type="PANTHER" id="PTHR10127">
    <property type="entry name" value="DISCOIDIN, CUB, EGF, LAMININ , AND ZINC METALLOPROTEASE DOMAIN CONTAINING"/>
    <property type="match status" value="1"/>
</dbReference>
<comment type="cofactor">
    <cofactor evidence="9 10">
        <name>Zn(2+)</name>
        <dbReference type="ChEBI" id="CHEBI:29105"/>
    </cofactor>
    <text evidence="9 10">Binds 1 zinc ion per subunit.</text>
</comment>
<feature type="domain" description="Peptidase M12A" evidence="11">
    <location>
        <begin position="68"/>
        <end position="266"/>
    </location>
</feature>
<dbReference type="SMART" id="SM00235">
    <property type="entry name" value="ZnMc"/>
    <property type="match status" value="1"/>
</dbReference>
<dbReference type="PANTHER" id="PTHR10127:SF839">
    <property type="entry name" value="HATCHING ENZYME 1.2-RELATED"/>
    <property type="match status" value="1"/>
</dbReference>
<comment type="caution">
    <text evidence="9">Lacks conserved residue(s) required for the propagation of feature annotation.</text>
</comment>
<evidence type="ECO:0000256" key="4">
    <source>
        <dbReference type="ARBA" id="ARBA00022801"/>
    </source>
</evidence>
<dbReference type="InterPro" id="IPR024079">
    <property type="entry name" value="MetalloPept_cat_dom_sf"/>
</dbReference>
<dbReference type="Gene3D" id="3.40.390.10">
    <property type="entry name" value="Collagenase (Catalytic Domain)"/>
    <property type="match status" value="1"/>
</dbReference>
<proteinExistence type="predicted"/>
<evidence type="ECO:0000256" key="6">
    <source>
        <dbReference type="ARBA" id="ARBA00023049"/>
    </source>
</evidence>
<dbReference type="OrthoDB" id="291007at2759"/>
<evidence type="ECO:0000256" key="8">
    <source>
        <dbReference type="ARBA" id="ARBA00023157"/>
    </source>
</evidence>
<organism evidence="12 13">
    <name type="scientific">Synaphobranchus kaupii</name>
    <name type="common">Kaup's arrowtooth eel</name>
    <dbReference type="NCBI Taxonomy" id="118154"/>
    <lineage>
        <taxon>Eukaryota</taxon>
        <taxon>Metazoa</taxon>
        <taxon>Chordata</taxon>
        <taxon>Craniata</taxon>
        <taxon>Vertebrata</taxon>
        <taxon>Euteleostomi</taxon>
        <taxon>Actinopterygii</taxon>
        <taxon>Neopterygii</taxon>
        <taxon>Teleostei</taxon>
        <taxon>Anguilliformes</taxon>
        <taxon>Synaphobranchidae</taxon>
        <taxon>Synaphobranchus</taxon>
    </lineage>
</organism>
<evidence type="ECO:0000256" key="9">
    <source>
        <dbReference type="PROSITE-ProRule" id="PRU01211"/>
    </source>
</evidence>
<evidence type="ECO:0000256" key="10">
    <source>
        <dbReference type="RuleBase" id="RU361183"/>
    </source>
</evidence>
<keyword evidence="7" id="KW-0865">Zymogen</keyword>
<name>A0A9Q1EWE3_SYNKA</name>
<dbReference type="FunFam" id="3.40.390.10:FF:000040">
    <property type="entry name" value="Metalloendopeptidase"/>
    <property type="match status" value="1"/>
</dbReference>
<keyword evidence="6 9" id="KW-0482">Metalloprotease</keyword>
<keyword evidence="5 9" id="KW-0862">Zinc</keyword>
<feature type="binding site" evidence="9">
    <location>
        <position position="170"/>
    </location>
    <ligand>
        <name>Zn(2+)</name>
        <dbReference type="ChEBI" id="CHEBI:29105"/>
        <note>catalytic</note>
    </ligand>
</feature>
<dbReference type="SUPFAM" id="SSF55486">
    <property type="entry name" value="Metalloproteases ('zincins'), catalytic domain"/>
    <property type="match status" value="1"/>
</dbReference>
<dbReference type="CDD" id="cd04283">
    <property type="entry name" value="ZnMc_hatching_enzyme"/>
    <property type="match status" value="1"/>
</dbReference>
<accession>A0A9Q1EWE3</accession>
<evidence type="ECO:0000313" key="13">
    <source>
        <dbReference type="Proteomes" id="UP001152622"/>
    </source>
</evidence>